<reference evidence="1 2" key="1">
    <citation type="journal article" date="2018" name="Appl. Environ. Microbiol.">
        <title>Genome rearrangement shapes Prochlorococcus ecological adaptation.</title>
        <authorList>
            <person name="Yan W."/>
            <person name="Wei S."/>
            <person name="Wang Q."/>
            <person name="Xiao X."/>
            <person name="Zeng Q."/>
            <person name="Jiao N."/>
            <person name="Zhang R."/>
        </authorList>
    </citation>
    <scope>NUCLEOTIDE SEQUENCE [LARGE SCALE GENOMIC DNA]</scope>
    <source>
        <strain evidence="1 2">XMU1408</strain>
    </source>
</reference>
<comment type="caution">
    <text evidence="1">The sequence shown here is derived from an EMBL/GenBank/DDBJ whole genome shotgun (WGS) entry which is preliminary data.</text>
</comment>
<accession>A0A318QZ59</accession>
<protein>
    <submittedName>
        <fullName evidence="1">Uncharacterized protein</fullName>
    </submittedName>
</protein>
<dbReference type="AlphaFoldDB" id="A0A318QZ59"/>
<dbReference type="OrthoDB" id="9880853at2"/>
<organism evidence="1 2">
    <name type="scientific">Prochlorococcus marinus XMU1408</name>
    <dbReference type="NCBI Taxonomy" id="2213228"/>
    <lineage>
        <taxon>Bacteria</taxon>
        <taxon>Bacillati</taxon>
        <taxon>Cyanobacteriota</taxon>
        <taxon>Cyanophyceae</taxon>
        <taxon>Synechococcales</taxon>
        <taxon>Prochlorococcaceae</taxon>
        <taxon>Prochlorococcus</taxon>
    </lineage>
</organism>
<dbReference type="EMBL" id="QJUE01000005">
    <property type="protein sequence ID" value="PYE01294.1"/>
    <property type="molecule type" value="Genomic_DNA"/>
</dbReference>
<name>A0A318QZ59_PROMR</name>
<dbReference type="RefSeq" id="WP_158467124.1">
    <property type="nucleotide sequence ID" value="NZ_QJUE01000005.1"/>
</dbReference>
<evidence type="ECO:0000313" key="2">
    <source>
        <dbReference type="Proteomes" id="UP000247807"/>
    </source>
</evidence>
<sequence length="102" mass="12036">MFLYPKKNSEFFDENSNFFSTSKLHALDKYWSNNSSHPTHQKIHEMIERILIQRGEKTLKQERISLIKQLEKSFLISNPMGRFSANIIGLITKLLILKNQLK</sequence>
<dbReference type="Proteomes" id="UP000247807">
    <property type="component" value="Unassembled WGS sequence"/>
</dbReference>
<gene>
    <name evidence="1" type="ORF">DNJ73_07740</name>
</gene>
<evidence type="ECO:0000313" key="1">
    <source>
        <dbReference type="EMBL" id="PYE01294.1"/>
    </source>
</evidence>
<proteinExistence type="predicted"/>